<feature type="compositionally biased region" description="Basic and acidic residues" evidence="3">
    <location>
        <begin position="289"/>
        <end position="307"/>
    </location>
</feature>
<dbReference type="PROSITE" id="PS50072">
    <property type="entry name" value="CSA_PPIASE_2"/>
    <property type="match status" value="1"/>
</dbReference>
<feature type="domain" description="PPIase cyclophilin-type" evidence="4">
    <location>
        <begin position="18"/>
        <end position="167"/>
    </location>
</feature>
<dbReference type="PANTHER" id="PTHR45625:SF6">
    <property type="entry name" value="SPLICEOSOME-ASSOCIATED PROTEIN CWC27 HOMOLOG"/>
    <property type="match status" value="1"/>
</dbReference>
<dbReference type="InterPro" id="IPR020892">
    <property type="entry name" value="Cyclophilin-type_PPIase_CS"/>
</dbReference>
<evidence type="ECO:0000313" key="5">
    <source>
        <dbReference type="EMBL" id="RMX65771.1"/>
    </source>
</evidence>
<reference evidence="5 6" key="1">
    <citation type="submission" date="2018-06" db="EMBL/GenBank/DDBJ databases">
        <title>Comparative genomics of downy mildews reveals potential adaptations to biotrophy.</title>
        <authorList>
            <person name="Fletcher K."/>
            <person name="Klosterman S.J."/>
            <person name="Derevnina L."/>
            <person name="Martin F."/>
            <person name="Koike S."/>
            <person name="Reyes Chin-Wo S."/>
            <person name="Mou B."/>
            <person name="Michelmore R."/>
        </authorList>
    </citation>
    <scope>NUCLEOTIDE SEQUENCE [LARGE SCALE GENOMIC DNA]</scope>
    <source>
        <strain evidence="5 6">R14</strain>
    </source>
</reference>
<evidence type="ECO:0000313" key="6">
    <source>
        <dbReference type="Proteomes" id="UP000282087"/>
    </source>
</evidence>
<feature type="compositionally biased region" description="Basic and acidic residues" evidence="3">
    <location>
        <begin position="411"/>
        <end position="420"/>
    </location>
</feature>
<proteinExistence type="predicted"/>
<feature type="compositionally biased region" description="Basic and acidic residues" evidence="3">
    <location>
        <begin position="500"/>
        <end position="537"/>
    </location>
</feature>
<feature type="region of interest" description="Disordered" evidence="3">
    <location>
        <begin position="282"/>
        <end position="322"/>
    </location>
</feature>
<dbReference type="GO" id="GO:0071013">
    <property type="term" value="C:catalytic step 2 spliceosome"/>
    <property type="evidence" value="ECO:0007669"/>
    <property type="project" value="TreeGrafter"/>
</dbReference>
<feature type="region of interest" description="Disordered" evidence="3">
    <location>
        <begin position="403"/>
        <end position="436"/>
    </location>
</feature>
<comment type="caution">
    <text evidence="5">The sequence shown here is derived from an EMBL/GenBank/DDBJ whole genome shotgun (WGS) entry which is preliminary data.</text>
</comment>
<dbReference type="InterPro" id="IPR044666">
    <property type="entry name" value="Cyclophilin_A-like"/>
</dbReference>
<dbReference type="GO" id="GO:0006457">
    <property type="term" value="P:protein folding"/>
    <property type="evidence" value="ECO:0007669"/>
    <property type="project" value="InterPro"/>
</dbReference>
<feature type="region of interest" description="Disordered" evidence="3">
    <location>
        <begin position="484"/>
        <end position="545"/>
    </location>
</feature>
<dbReference type="EMBL" id="QLLG01000230">
    <property type="protein sequence ID" value="RMX65771.1"/>
    <property type="molecule type" value="Genomic_DNA"/>
</dbReference>
<evidence type="ECO:0000259" key="4">
    <source>
        <dbReference type="PROSITE" id="PS50072"/>
    </source>
</evidence>
<dbReference type="CDD" id="cd01925">
    <property type="entry name" value="cyclophilin_CeCYP16-like"/>
    <property type="match status" value="1"/>
</dbReference>
<protein>
    <recommendedName>
        <fullName evidence="4">PPIase cyclophilin-type domain-containing protein</fullName>
    </recommendedName>
</protein>
<evidence type="ECO:0000256" key="3">
    <source>
        <dbReference type="SAM" id="MobiDB-lite"/>
    </source>
</evidence>
<dbReference type="PROSITE" id="PS00170">
    <property type="entry name" value="CSA_PPIASE_1"/>
    <property type="match status" value="1"/>
</dbReference>
<gene>
    <name evidence="5" type="ORF">DD238_004375</name>
</gene>
<name>A0A3M6VIA5_9STRA</name>
<sequence>MSNIYITEPNTEGKVLLHTSFGDLDVELWPQQAPKACRNFVQLCLEGYYDHTIFHRIITDFMVQGGDPTGTGIGGESIYGGAFIDEFHSRLRFNHRGLLAMANENKSNSNHSQFFFTLGACDFLDKKHTIFGKVTGNTIFNLLSVGELETDAQDRPINPPKLTSVEVLWNPFEDIVPRAVKRNESTTEDSAKKKKRERKATRDLKLLSFGDEEEVFQEETSDEAKKKKKAKTMMSSHDLLDDRKLKSDVDAEVLKRVIATSAKATSEEKKERARANLKAAVAAASSKDASSEKTEDADKSTISKNGDKFSVGSKTQEGGQQEYAKLREELRKSKKAVPLLMGEEAKKLEEGRAFQDMLTPLQQQRQKYLQRKKASNRSAREQDTLLKLKKFQAALVDVNAKTTSPAEDAIEDKTKKDSAKSYHGQILEDDDDNDDSNADNSWMTAKLKFKKHIDVSYSHRCAMVMCFKTYNSLICRLQMSQDQFRSGNEPSTDDYMTIDSRNEFGQDSRGDSRKDRFQDRQRDSSRQSRYDRIDRRGKDRHHRRR</sequence>
<keyword evidence="6" id="KW-1185">Reference proteome</keyword>
<dbReference type="Proteomes" id="UP000282087">
    <property type="component" value="Unassembled WGS sequence"/>
</dbReference>
<accession>A0A3M6VIA5</accession>
<evidence type="ECO:0000256" key="2">
    <source>
        <dbReference type="ARBA" id="ARBA00023242"/>
    </source>
</evidence>
<evidence type="ECO:0000256" key="1">
    <source>
        <dbReference type="ARBA" id="ARBA00004123"/>
    </source>
</evidence>
<dbReference type="PANTHER" id="PTHR45625">
    <property type="entry name" value="PEPTIDYL-PROLYL CIS-TRANS ISOMERASE-RELATED"/>
    <property type="match status" value="1"/>
</dbReference>
<dbReference type="SUPFAM" id="SSF50891">
    <property type="entry name" value="Cyclophilin-like"/>
    <property type="match status" value="1"/>
</dbReference>
<comment type="subcellular location">
    <subcellularLocation>
        <location evidence="1">Nucleus</location>
    </subcellularLocation>
</comment>
<dbReference type="Gene3D" id="2.40.100.10">
    <property type="entry name" value="Cyclophilin-like"/>
    <property type="match status" value="1"/>
</dbReference>
<feature type="compositionally biased region" description="Acidic residues" evidence="3">
    <location>
        <begin position="427"/>
        <end position="436"/>
    </location>
</feature>
<dbReference type="Pfam" id="PF00160">
    <property type="entry name" value="Pro_isomerase"/>
    <property type="match status" value="1"/>
</dbReference>
<dbReference type="InterPro" id="IPR002130">
    <property type="entry name" value="Cyclophilin-type_PPIase_dom"/>
</dbReference>
<dbReference type="VEuPathDB" id="FungiDB:DD237_004283"/>
<feature type="region of interest" description="Disordered" evidence="3">
    <location>
        <begin position="217"/>
        <end position="238"/>
    </location>
</feature>
<dbReference type="STRING" id="542832.A0A3M6VIA5"/>
<keyword evidence="2" id="KW-0539">Nucleus</keyword>
<dbReference type="PRINTS" id="PR00153">
    <property type="entry name" value="CSAPPISMRASE"/>
</dbReference>
<dbReference type="InterPro" id="IPR029000">
    <property type="entry name" value="Cyclophilin-like_dom_sf"/>
</dbReference>
<dbReference type="AlphaFoldDB" id="A0A3M6VIA5"/>
<dbReference type="GO" id="GO:0003755">
    <property type="term" value="F:peptidyl-prolyl cis-trans isomerase activity"/>
    <property type="evidence" value="ECO:0007669"/>
    <property type="project" value="InterPro"/>
</dbReference>
<dbReference type="FunFam" id="2.40.100.10:FF:000007">
    <property type="entry name" value="Peptidyl-prolyl cis-trans isomerase CWC27 homolog"/>
    <property type="match status" value="1"/>
</dbReference>
<organism evidence="5 6">
    <name type="scientific">Peronospora effusa</name>
    <dbReference type="NCBI Taxonomy" id="542832"/>
    <lineage>
        <taxon>Eukaryota</taxon>
        <taxon>Sar</taxon>
        <taxon>Stramenopiles</taxon>
        <taxon>Oomycota</taxon>
        <taxon>Peronosporomycetes</taxon>
        <taxon>Peronosporales</taxon>
        <taxon>Peronosporaceae</taxon>
        <taxon>Peronospora</taxon>
    </lineage>
</organism>